<dbReference type="Proteomes" id="UP000539473">
    <property type="component" value="Unassembled WGS sequence"/>
</dbReference>
<dbReference type="EMBL" id="BNAJ01000005">
    <property type="protein sequence ID" value="GHF45385.1"/>
    <property type="molecule type" value="Genomic_DNA"/>
</dbReference>
<organism evidence="2 3">
    <name type="scientific">Deinococcus metalli</name>
    <dbReference type="NCBI Taxonomy" id="1141878"/>
    <lineage>
        <taxon>Bacteria</taxon>
        <taxon>Thermotogati</taxon>
        <taxon>Deinococcota</taxon>
        <taxon>Deinococci</taxon>
        <taxon>Deinococcales</taxon>
        <taxon>Deinococcaceae</taxon>
        <taxon>Deinococcus</taxon>
    </lineage>
</organism>
<sequence length="69" mass="7942">MPRYRYEGFQILDMHALPGRWVRISVTCSEHLQPGDELDLRPYGVWRVDHLEVDPSPGVTTLVAVHLTD</sequence>
<evidence type="ECO:0000313" key="4">
    <source>
        <dbReference type="Proteomes" id="UP000619376"/>
    </source>
</evidence>
<reference evidence="2 3" key="3">
    <citation type="submission" date="2020-08" db="EMBL/GenBank/DDBJ databases">
        <title>Genomic Encyclopedia of Type Strains, Phase IV (KMG-IV): sequencing the most valuable type-strain genomes for metagenomic binning, comparative biology and taxonomic classification.</title>
        <authorList>
            <person name="Goeker M."/>
        </authorList>
    </citation>
    <scope>NUCLEOTIDE SEQUENCE [LARGE SCALE GENOMIC DNA]</scope>
    <source>
        <strain evidence="2 3">DSM 27521</strain>
    </source>
</reference>
<keyword evidence="2" id="KW-0808">Transferase</keyword>
<protein>
    <submittedName>
        <fullName evidence="2">23S rRNA U2552 (Ribose-2'-O)-methylase RlmE/FtsJ</fullName>
    </submittedName>
</protein>
<reference evidence="1" key="1">
    <citation type="journal article" date="2014" name="Int. J. Syst. Evol. Microbiol.">
        <title>Complete genome of a new Firmicutes species belonging to the dominant human colonic microbiota ('Ruminococcus bicirculans') reveals two chromosomes and a selective capacity to utilize plant glucans.</title>
        <authorList>
            <consortium name="NISC Comparative Sequencing Program"/>
            <person name="Wegmann U."/>
            <person name="Louis P."/>
            <person name="Goesmann A."/>
            <person name="Henrissat B."/>
            <person name="Duncan S.H."/>
            <person name="Flint H.J."/>
        </authorList>
    </citation>
    <scope>NUCLEOTIDE SEQUENCE</scope>
    <source>
        <strain evidence="1">CGMCC 1.18437</strain>
    </source>
</reference>
<reference evidence="4" key="2">
    <citation type="journal article" date="2019" name="Int. J. Syst. Evol. Microbiol.">
        <title>The Global Catalogue of Microorganisms (GCM) 10K type strain sequencing project: providing services to taxonomists for standard genome sequencing and annotation.</title>
        <authorList>
            <consortium name="The Broad Institute Genomics Platform"/>
            <consortium name="The Broad Institute Genome Sequencing Center for Infectious Disease"/>
            <person name="Wu L."/>
            <person name="Ma J."/>
        </authorList>
    </citation>
    <scope>NUCLEOTIDE SEQUENCE [LARGE SCALE GENOMIC DNA]</scope>
    <source>
        <strain evidence="4">CGMCC 1.18437</strain>
    </source>
</reference>
<evidence type="ECO:0000313" key="2">
    <source>
        <dbReference type="EMBL" id="MBB5376793.1"/>
    </source>
</evidence>
<dbReference type="GO" id="GO:0008168">
    <property type="term" value="F:methyltransferase activity"/>
    <property type="evidence" value="ECO:0007669"/>
    <property type="project" value="UniProtKB-KW"/>
</dbReference>
<dbReference type="EMBL" id="JACHFK010000005">
    <property type="protein sequence ID" value="MBB5376793.1"/>
    <property type="molecule type" value="Genomic_DNA"/>
</dbReference>
<name>A0A7W8KGP5_9DEIO</name>
<dbReference type="AlphaFoldDB" id="A0A7W8KGP5"/>
<dbReference type="Proteomes" id="UP000619376">
    <property type="component" value="Unassembled WGS sequence"/>
</dbReference>
<evidence type="ECO:0000313" key="3">
    <source>
        <dbReference type="Proteomes" id="UP000539473"/>
    </source>
</evidence>
<accession>A0A7W8KGP5</accession>
<gene>
    <name evidence="1" type="ORF">GCM10017781_22220</name>
    <name evidence="2" type="ORF">HNQ07_002257</name>
</gene>
<keyword evidence="4" id="KW-1185">Reference proteome</keyword>
<dbReference type="GO" id="GO:0032259">
    <property type="term" value="P:methylation"/>
    <property type="evidence" value="ECO:0007669"/>
    <property type="project" value="UniProtKB-KW"/>
</dbReference>
<dbReference type="RefSeq" id="WP_184111778.1">
    <property type="nucleotide sequence ID" value="NZ_BNAJ01000005.1"/>
</dbReference>
<keyword evidence="2" id="KW-0489">Methyltransferase</keyword>
<reference evidence="1" key="4">
    <citation type="submission" date="2024-05" db="EMBL/GenBank/DDBJ databases">
        <authorList>
            <person name="Sun Q."/>
            <person name="Zhou Y."/>
        </authorList>
    </citation>
    <scope>NUCLEOTIDE SEQUENCE</scope>
    <source>
        <strain evidence="1">CGMCC 1.18437</strain>
    </source>
</reference>
<comment type="caution">
    <text evidence="2">The sequence shown here is derived from an EMBL/GenBank/DDBJ whole genome shotgun (WGS) entry which is preliminary data.</text>
</comment>
<evidence type="ECO:0000313" key="1">
    <source>
        <dbReference type="EMBL" id="GHF45385.1"/>
    </source>
</evidence>
<proteinExistence type="predicted"/>